<comment type="caution">
    <text evidence="1">The sequence shown here is derived from an EMBL/GenBank/DDBJ whole genome shotgun (WGS) entry which is preliminary data.</text>
</comment>
<keyword evidence="2" id="KW-1185">Reference proteome</keyword>
<protein>
    <submittedName>
        <fullName evidence="1">Uncharacterized protein</fullName>
    </submittedName>
</protein>
<reference evidence="1" key="1">
    <citation type="journal article" date="2023" name="G3 (Bethesda)">
        <title>Whole genome assemblies of Zophobas morio and Tenebrio molitor.</title>
        <authorList>
            <person name="Kaur S."/>
            <person name="Stinson S.A."/>
            <person name="diCenzo G.C."/>
        </authorList>
    </citation>
    <scope>NUCLEOTIDE SEQUENCE</scope>
    <source>
        <strain evidence="1">QUZm001</strain>
    </source>
</reference>
<proteinExistence type="predicted"/>
<dbReference type="EMBL" id="JALNTZ010002526">
    <property type="protein sequence ID" value="KAJ3616974.1"/>
    <property type="molecule type" value="Genomic_DNA"/>
</dbReference>
<organism evidence="1 2">
    <name type="scientific">Zophobas morio</name>
    <dbReference type="NCBI Taxonomy" id="2755281"/>
    <lineage>
        <taxon>Eukaryota</taxon>
        <taxon>Metazoa</taxon>
        <taxon>Ecdysozoa</taxon>
        <taxon>Arthropoda</taxon>
        <taxon>Hexapoda</taxon>
        <taxon>Insecta</taxon>
        <taxon>Pterygota</taxon>
        <taxon>Neoptera</taxon>
        <taxon>Endopterygota</taxon>
        <taxon>Coleoptera</taxon>
        <taxon>Polyphaga</taxon>
        <taxon>Cucujiformia</taxon>
        <taxon>Tenebrionidae</taxon>
        <taxon>Zophobas</taxon>
    </lineage>
</organism>
<dbReference type="Proteomes" id="UP001168821">
    <property type="component" value="Unassembled WGS sequence"/>
</dbReference>
<sequence>MTYASTAWAYNSLAMVCSLQVRQNQLLHLMMGAPWLVYKDTLHEDHQIEPLGNVFRRNSIATYEWLNQHTNRLLADETNYDILVDARYRQPRNGI</sequence>
<evidence type="ECO:0000313" key="2">
    <source>
        <dbReference type="Proteomes" id="UP001168821"/>
    </source>
</evidence>
<evidence type="ECO:0000313" key="1">
    <source>
        <dbReference type="EMBL" id="KAJ3616974.1"/>
    </source>
</evidence>
<gene>
    <name evidence="1" type="ORF">Zmor_008900</name>
</gene>
<name>A0AA38LZF9_9CUCU</name>
<dbReference type="AlphaFoldDB" id="A0AA38LZF9"/>
<accession>A0AA38LZF9</accession>